<evidence type="ECO:0000256" key="2">
    <source>
        <dbReference type="ARBA" id="ARBA00022723"/>
    </source>
</evidence>
<dbReference type="GO" id="GO:0008270">
    <property type="term" value="F:zinc ion binding"/>
    <property type="evidence" value="ECO:0007669"/>
    <property type="project" value="UniProtKB-KW"/>
</dbReference>
<name>A0A0C9VRU3_SPHS4</name>
<keyword evidence="2" id="KW-0479">Metal-binding</keyword>
<evidence type="ECO:0000256" key="1">
    <source>
        <dbReference type="ARBA" id="ARBA00004123"/>
    </source>
</evidence>
<sequence length="280" mass="31506">MTTPDSPMLPSFTDITDGEVQAELHDEAFLNDALVHATGIQYYDQASNSPEFFQFLADYVALDVDITGREVEAATNDTIMQTDPSPNSFEIQGDNDGYSLHPQLSSDMDSLSSTSESSAGDLERTPSPCTVNTRDLQRMLTPDPADRSTYRIQYVPPNTYIKCRGLNPCRSQDHIIGPGELVHGSLAHFGKMDRAEYQYSWRHWGCVTPQIIKNWKKYSNEDPGEIDGWKELDEIHKDKFLYAWDNGKVDDEDLTPCLIDPMAPCSVVVPITDSVRRLYV</sequence>
<feature type="region of interest" description="Disordered" evidence="6">
    <location>
        <begin position="79"/>
        <end position="130"/>
    </location>
</feature>
<keyword evidence="9" id="KW-1185">Reference proteome</keyword>
<accession>A0A0C9VRU3</accession>
<organism evidence="8 9">
    <name type="scientific">Sphaerobolus stellatus (strain SS14)</name>
    <dbReference type="NCBI Taxonomy" id="990650"/>
    <lineage>
        <taxon>Eukaryota</taxon>
        <taxon>Fungi</taxon>
        <taxon>Dikarya</taxon>
        <taxon>Basidiomycota</taxon>
        <taxon>Agaricomycotina</taxon>
        <taxon>Agaricomycetes</taxon>
        <taxon>Phallomycetidae</taxon>
        <taxon>Geastrales</taxon>
        <taxon>Sphaerobolaceae</taxon>
        <taxon>Sphaerobolus</taxon>
    </lineage>
</organism>
<feature type="compositionally biased region" description="Polar residues" evidence="6">
    <location>
        <begin position="79"/>
        <end position="90"/>
    </location>
</feature>
<evidence type="ECO:0000256" key="6">
    <source>
        <dbReference type="SAM" id="MobiDB-lite"/>
    </source>
</evidence>
<feature type="compositionally biased region" description="Low complexity" evidence="6">
    <location>
        <begin position="104"/>
        <end position="120"/>
    </location>
</feature>
<dbReference type="OrthoDB" id="429950at2759"/>
<dbReference type="EMBL" id="KN837139">
    <property type="protein sequence ID" value="KIJ41075.1"/>
    <property type="molecule type" value="Genomic_DNA"/>
</dbReference>
<keyword evidence="5" id="KW-0539">Nucleus</keyword>
<evidence type="ECO:0000256" key="5">
    <source>
        <dbReference type="ARBA" id="ARBA00023242"/>
    </source>
</evidence>
<proteinExistence type="predicted"/>
<keyword evidence="4" id="KW-0862">Zinc</keyword>
<evidence type="ECO:0000313" key="9">
    <source>
        <dbReference type="Proteomes" id="UP000054279"/>
    </source>
</evidence>
<dbReference type="InterPro" id="IPR036957">
    <property type="entry name" value="Znf_PARP_sf"/>
</dbReference>
<dbReference type="InterPro" id="IPR001510">
    <property type="entry name" value="Znf_PARP"/>
</dbReference>
<evidence type="ECO:0000256" key="3">
    <source>
        <dbReference type="ARBA" id="ARBA00022771"/>
    </source>
</evidence>
<dbReference type="Gene3D" id="3.30.1740.10">
    <property type="entry name" value="Zinc finger, PARP-type"/>
    <property type="match status" value="1"/>
</dbReference>
<dbReference type="Proteomes" id="UP000054279">
    <property type="component" value="Unassembled WGS sequence"/>
</dbReference>
<evidence type="ECO:0000259" key="7">
    <source>
        <dbReference type="Pfam" id="PF00645"/>
    </source>
</evidence>
<dbReference type="HOGENOM" id="CLU_994566_0_0_1"/>
<feature type="domain" description="PARP-type" evidence="7">
    <location>
        <begin position="162"/>
        <end position="239"/>
    </location>
</feature>
<evidence type="ECO:0000256" key="4">
    <source>
        <dbReference type="ARBA" id="ARBA00022833"/>
    </source>
</evidence>
<evidence type="ECO:0000313" key="8">
    <source>
        <dbReference type="EMBL" id="KIJ41075.1"/>
    </source>
</evidence>
<reference evidence="8 9" key="1">
    <citation type="submission" date="2014-06" db="EMBL/GenBank/DDBJ databases">
        <title>Evolutionary Origins and Diversification of the Mycorrhizal Mutualists.</title>
        <authorList>
            <consortium name="DOE Joint Genome Institute"/>
            <consortium name="Mycorrhizal Genomics Consortium"/>
            <person name="Kohler A."/>
            <person name="Kuo A."/>
            <person name="Nagy L.G."/>
            <person name="Floudas D."/>
            <person name="Copeland A."/>
            <person name="Barry K.W."/>
            <person name="Cichocki N."/>
            <person name="Veneault-Fourrey C."/>
            <person name="LaButti K."/>
            <person name="Lindquist E.A."/>
            <person name="Lipzen A."/>
            <person name="Lundell T."/>
            <person name="Morin E."/>
            <person name="Murat C."/>
            <person name="Riley R."/>
            <person name="Ohm R."/>
            <person name="Sun H."/>
            <person name="Tunlid A."/>
            <person name="Henrissat B."/>
            <person name="Grigoriev I.V."/>
            <person name="Hibbett D.S."/>
            <person name="Martin F."/>
        </authorList>
    </citation>
    <scope>NUCLEOTIDE SEQUENCE [LARGE SCALE GENOMIC DNA]</scope>
    <source>
        <strain evidence="8 9">SS14</strain>
    </source>
</reference>
<gene>
    <name evidence="8" type="ORF">M422DRAFT_68379</name>
</gene>
<dbReference type="GO" id="GO:0003677">
    <property type="term" value="F:DNA binding"/>
    <property type="evidence" value="ECO:0007669"/>
    <property type="project" value="InterPro"/>
</dbReference>
<dbReference type="AlphaFoldDB" id="A0A0C9VRU3"/>
<dbReference type="SUPFAM" id="SSF57716">
    <property type="entry name" value="Glucocorticoid receptor-like (DNA-binding domain)"/>
    <property type="match status" value="1"/>
</dbReference>
<keyword evidence="3" id="KW-0863">Zinc-finger</keyword>
<dbReference type="GO" id="GO:0005634">
    <property type="term" value="C:nucleus"/>
    <property type="evidence" value="ECO:0007669"/>
    <property type="project" value="UniProtKB-SubCell"/>
</dbReference>
<comment type="subcellular location">
    <subcellularLocation>
        <location evidence="1">Nucleus</location>
    </subcellularLocation>
</comment>
<dbReference type="Pfam" id="PF00645">
    <property type="entry name" value="zf-PARP"/>
    <property type="match status" value="1"/>
</dbReference>
<protein>
    <recommendedName>
        <fullName evidence="7">PARP-type domain-containing protein</fullName>
    </recommendedName>
</protein>